<dbReference type="CDD" id="cd04647">
    <property type="entry name" value="LbH_MAT_like"/>
    <property type="match status" value="1"/>
</dbReference>
<dbReference type="GO" id="GO:0016746">
    <property type="term" value="F:acyltransferase activity"/>
    <property type="evidence" value="ECO:0007669"/>
    <property type="project" value="UniProtKB-KW"/>
</dbReference>
<dbReference type="PANTHER" id="PTHR23416">
    <property type="entry name" value="SIALIC ACID SYNTHASE-RELATED"/>
    <property type="match status" value="1"/>
</dbReference>
<dbReference type="InterPro" id="IPR051159">
    <property type="entry name" value="Hexapeptide_acetyltransf"/>
</dbReference>
<accession>A0A3E5FPQ2</accession>
<dbReference type="SUPFAM" id="SSF51161">
    <property type="entry name" value="Trimeric LpxA-like enzymes"/>
    <property type="match status" value="1"/>
</dbReference>
<gene>
    <name evidence="1" type="ORF">DXB31_07180</name>
</gene>
<keyword evidence="1" id="KW-0012">Acyltransferase</keyword>
<proteinExistence type="predicted"/>
<sequence>MISSLLLGTIRVIGNQIKFIIFKFKGVDISCKGRCTSRLNTEMSFAKNTKVILGYHVTTMQNCRILVRHGKLEIGDNTGINSNCVIACHEYVKIGANVGMGPNVCIYDHDHDFRAEGGKKSKKYKTGAVIIEDNVWIGANTVILRGTHIGANSVIAAGSIIRGNVPNNTVVYQKREIKYKEYC</sequence>
<keyword evidence="1" id="KW-0808">Transferase</keyword>
<dbReference type="InterPro" id="IPR011004">
    <property type="entry name" value="Trimer_LpxA-like_sf"/>
</dbReference>
<evidence type="ECO:0000313" key="1">
    <source>
        <dbReference type="EMBL" id="RGO09342.1"/>
    </source>
</evidence>
<dbReference type="InterPro" id="IPR001451">
    <property type="entry name" value="Hexapep"/>
</dbReference>
<dbReference type="AlphaFoldDB" id="A0A3E5FPQ2"/>
<dbReference type="Pfam" id="PF00132">
    <property type="entry name" value="Hexapep"/>
    <property type="match status" value="1"/>
</dbReference>
<dbReference type="Gene3D" id="2.160.10.10">
    <property type="entry name" value="Hexapeptide repeat proteins"/>
    <property type="match status" value="1"/>
</dbReference>
<name>A0A3E5FPQ2_9FIRM</name>
<reference evidence="1 2" key="1">
    <citation type="submission" date="2018-08" db="EMBL/GenBank/DDBJ databases">
        <title>A genome reference for cultivated species of the human gut microbiota.</title>
        <authorList>
            <person name="Zou Y."/>
            <person name="Xue W."/>
            <person name="Luo G."/>
        </authorList>
    </citation>
    <scope>NUCLEOTIDE SEQUENCE [LARGE SCALE GENOMIC DNA]</scope>
    <source>
        <strain evidence="1 2">OM02-6</strain>
    </source>
</reference>
<evidence type="ECO:0000313" key="2">
    <source>
        <dbReference type="Proteomes" id="UP000261087"/>
    </source>
</evidence>
<dbReference type="RefSeq" id="WP_117605015.1">
    <property type="nucleotide sequence ID" value="NZ_CAXVJN010000043.1"/>
</dbReference>
<organism evidence="1 2">
    <name type="scientific">Thomasclavelia spiroformis</name>
    <dbReference type="NCBI Taxonomy" id="29348"/>
    <lineage>
        <taxon>Bacteria</taxon>
        <taxon>Bacillati</taxon>
        <taxon>Bacillota</taxon>
        <taxon>Erysipelotrichia</taxon>
        <taxon>Erysipelotrichales</taxon>
        <taxon>Coprobacillaceae</taxon>
        <taxon>Thomasclavelia</taxon>
    </lineage>
</organism>
<protein>
    <submittedName>
        <fullName evidence="1">Acyltransferase</fullName>
    </submittedName>
</protein>
<comment type="caution">
    <text evidence="1">The sequence shown here is derived from an EMBL/GenBank/DDBJ whole genome shotgun (WGS) entry which is preliminary data.</text>
</comment>
<dbReference type="Proteomes" id="UP000261087">
    <property type="component" value="Unassembled WGS sequence"/>
</dbReference>
<dbReference type="EMBL" id="QSVF01000015">
    <property type="protein sequence ID" value="RGO09342.1"/>
    <property type="molecule type" value="Genomic_DNA"/>
</dbReference>